<dbReference type="Pfam" id="PF08514">
    <property type="entry name" value="STAG"/>
    <property type="match status" value="1"/>
</dbReference>
<evidence type="ECO:0000313" key="3">
    <source>
        <dbReference type="EMBL" id="SCU66164.1"/>
    </source>
</evidence>
<dbReference type="FunFam" id="1.25.10.10:FF:001314">
    <property type="entry name" value="STAG domain containing protein, putative"/>
    <property type="match status" value="1"/>
</dbReference>
<dbReference type="GO" id="GO:0005634">
    <property type="term" value="C:nucleus"/>
    <property type="evidence" value="ECO:0007669"/>
    <property type="project" value="TreeGrafter"/>
</dbReference>
<feature type="compositionally biased region" description="Basic residues" evidence="1">
    <location>
        <begin position="1"/>
        <end position="15"/>
    </location>
</feature>
<dbReference type="PANTHER" id="PTHR11199:SF0">
    <property type="entry name" value="LD34181P-RELATED"/>
    <property type="match status" value="1"/>
</dbReference>
<dbReference type="GO" id="GO:0000785">
    <property type="term" value="C:chromatin"/>
    <property type="evidence" value="ECO:0007669"/>
    <property type="project" value="TreeGrafter"/>
</dbReference>
<dbReference type="AlphaFoldDB" id="A0A1G4I3A3"/>
<feature type="domain" description="SCD" evidence="2">
    <location>
        <begin position="255"/>
        <end position="341"/>
    </location>
</feature>
<dbReference type="GO" id="GO:0003682">
    <property type="term" value="F:chromatin binding"/>
    <property type="evidence" value="ECO:0007669"/>
    <property type="project" value="TreeGrafter"/>
</dbReference>
<organism evidence="3 4">
    <name type="scientific">Trypanosoma equiperdum</name>
    <dbReference type="NCBI Taxonomy" id="5694"/>
    <lineage>
        <taxon>Eukaryota</taxon>
        <taxon>Discoba</taxon>
        <taxon>Euglenozoa</taxon>
        <taxon>Kinetoplastea</taxon>
        <taxon>Metakinetoplastina</taxon>
        <taxon>Trypanosomatida</taxon>
        <taxon>Trypanosomatidae</taxon>
        <taxon>Trypanosoma</taxon>
    </lineage>
</organism>
<dbReference type="InterPro" id="IPR039662">
    <property type="entry name" value="Cohesin_Scc3/SA"/>
</dbReference>
<sequence length="1164" mass="128011">MPRKVKTKVSQKPKAAKVSPTPKNERERPKNVDASGKAAKLCTEEPTAPVIVPEEGTSLMESLFTALAGGVSPSRVASDVLRLYCEGNRQELCAAILNLVGKVSGVVDGELGAAAVEGNTDMNTLLDEMFAHVPENAPAYLFSQRDPKSQKLRIAYGQFFMRLVELSYSENLMFDQFLLPTVVAWLVAMSESKARCFRHTSTATLLYVVDALSCVIQTLNGQVCADKRNKKHADAKQRVIQAVVEQRNQILTQTVHQRARDVAPEIRLLVFESLKGWILKFDEEFAENKYFRYFGMALYDKRPEIRAEALAMIQETLDSIPDSGSRMFLFLQYFSKRLVEMCNDVNLHCSQLAIGVIRRILRIFSAEAEDKQLLNNEMIDSVLLNIFSECPTIRREAGALLHDFIETRLPTDERDESAGLQAMTELLCTFAAMLRSQHGEMMPERYIVDSLYTPPQDIPPLLREYGPILKLAQSDAATDVVVALGFLSALLEKLRGRTDLGPIPKDDRKGAQEKKISADKQEAITAVIGSMSRDVGVVLTGVLERHRSDVAVVGAVAAVISAMDMEAFISLQDVSQIKSLLVLMRKVTAALPHSDQLSLVPITGAWHALVSEEHPLVVEAKGQLQELRRQVVKQLTANGSTPSRASGEAWEREQLHLWTRVSIVSSLVPMGDLLTLFKSSFLHHVEARASPELIQLVLTSLVRCVLWQLREAQEQTHEHREPTTPGGADDSGVTSDVRDVISQLIGELFRCVSLMWTAYAEHVGADATGLLVDGMLILCDLCVLPHYILSEAERNEVLDRFAQLSQLLGSKVTSAREELKKAEAGALEGDQPIPLAPLRRKVSYLESSQMRVSMGVARLMMLKRLPESAGPRVLAQWGHAPTKAVSDIFRCLFRKLRDHSGDSLSLEWSVLLAAREQSADSLSAVGVKLSSMHWPLPDKYYSACVGIVRCGIEFAATVDPTVLLALVPYCSRLLRNDAVALVSILSQREKLASSTDHTVMAFVSSLRRAAKLDGTPNILPASVTKRPRDVSPSLDLCGNSLPEHMPAPRFAGKGGVSPQTGDQRSSLGTHWVGNRMLSADGWRIPHKEVGTNLSCAGKVGMEGSNLTASSVEGEFIGSSQETHSVMGSLPTVDTPTLTLTQRTNTSCLDGFDNSEVFIATMEYE</sequence>
<dbReference type="Pfam" id="PF21581">
    <property type="entry name" value="SCD"/>
    <property type="match status" value="1"/>
</dbReference>
<dbReference type="RefSeq" id="XP_067077642.1">
    <property type="nucleotide sequence ID" value="XM_067221541.1"/>
</dbReference>
<dbReference type="InterPro" id="IPR056396">
    <property type="entry name" value="HEAT_SCC3-SA"/>
</dbReference>
<gene>
    <name evidence="3" type="ORF">TEOVI_000672600</name>
</gene>
<reference evidence="3" key="1">
    <citation type="submission" date="2016-09" db="EMBL/GenBank/DDBJ databases">
        <authorList>
            <person name="Hebert L."/>
            <person name="Moumen B."/>
        </authorList>
    </citation>
    <scope>NUCLEOTIDE SEQUENCE [LARGE SCALE GENOMIC DNA]</scope>
    <source>
        <strain evidence="3">OVI</strain>
    </source>
</reference>
<evidence type="ECO:0000256" key="1">
    <source>
        <dbReference type="SAM" id="MobiDB-lite"/>
    </source>
</evidence>
<dbReference type="GeneID" id="92380660"/>
<dbReference type="Pfam" id="PF24571">
    <property type="entry name" value="HEAT_SCC3-SA"/>
    <property type="match status" value="1"/>
</dbReference>
<dbReference type="PROSITE" id="PS51425">
    <property type="entry name" value="SCD"/>
    <property type="match status" value="1"/>
</dbReference>
<dbReference type="GO" id="GO:0008278">
    <property type="term" value="C:cohesin complex"/>
    <property type="evidence" value="ECO:0007669"/>
    <property type="project" value="TreeGrafter"/>
</dbReference>
<keyword evidence="4" id="KW-1185">Reference proteome</keyword>
<comment type="caution">
    <text evidence="3">The sequence shown here is derived from an EMBL/GenBank/DDBJ whole genome shotgun (WGS) entry which is preliminary data.</text>
</comment>
<proteinExistence type="predicted"/>
<feature type="region of interest" description="Disordered" evidence="1">
    <location>
        <begin position="1"/>
        <end position="37"/>
    </location>
</feature>
<dbReference type="EMBL" id="CZPT02000507">
    <property type="protein sequence ID" value="SCU66164.1"/>
    <property type="molecule type" value="Genomic_DNA"/>
</dbReference>
<dbReference type="InterPro" id="IPR011989">
    <property type="entry name" value="ARM-like"/>
</dbReference>
<dbReference type="Proteomes" id="UP000195570">
    <property type="component" value="Unassembled WGS sequence"/>
</dbReference>
<feature type="region of interest" description="Disordered" evidence="1">
    <location>
        <begin position="715"/>
        <end position="734"/>
    </location>
</feature>
<dbReference type="GO" id="GO:0007062">
    <property type="term" value="P:sister chromatid cohesion"/>
    <property type="evidence" value="ECO:0007669"/>
    <property type="project" value="UniProtKB-ARBA"/>
</dbReference>
<dbReference type="InterPro" id="IPR016024">
    <property type="entry name" value="ARM-type_fold"/>
</dbReference>
<protein>
    <submittedName>
        <fullName evidence="3">STAG domain containing protein, putative</fullName>
    </submittedName>
</protein>
<dbReference type="Gene3D" id="1.25.10.10">
    <property type="entry name" value="Leucine-rich Repeat Variant"/>
    <property type="match status" value="1"/>
</dbReference>
<dbReference type="SUPFAM" id="SSF48371">
    <property type="entry name" value="ARM repeat"/>
    <property type="match status" value="1"/>
</dbReference>
<name>A0A1G4I3A3_TRYEQ</name>
<dbReference type="VEuPathDB" id="TriTrypDB:TEOVI_000672600"/>
<dbReference type="InterPro" id="IPR020839">
    <property type="entry name" value="SCD"/>
</dbReference>
<dbReference type="PANTHER" id="PTHR11199">
    <property type="entry name" value="STROMAL ANTIGEN"/>
    <property type="match status" value="1"/>
</dbReference>
<accession>A0A1G4I3A3</accession>
<dbReference type="InterPro" id="IPR013721">
    <property type="entry name" value="STAG"/>
</dbReference>
<evidence type="ECO:0000313" key="4">
    <source>
        <dbReference type="Proteomes" id="UP000195570"/>
    </source>
</evidence>
<evidence type="ECO:0000259" key="2">
    <source>
        <dbReference type="PROSITE" id="PS51425"/>
    </source>
</evidence>